<gene>
    <name evidence="1" type="ORF">ACFSFW_15960</name>
</gene>
<reference evidence="2" key="1">
    <citation type="journal article" date="2019" name="Int. J. Syst. Evol. Microbiol.">
        <title>The Global Catalogue of Microorganisms (GCM) 10K type strain sequencing project: providing services to taxonomists for standard genome sequencing and annotation.</title>
        <authorList>
            <consortium name="The Broad Institute Genomics Platform"/>
            <consortium name="The Broad Institute Genome Sequencing Center for Infectious Disease"/>
            <person name="Wu L."/>
            <person name="Ma J."/>
        </authorList>
    </citation>
    <scope>NUCLEOTIDE SEQUENCE [LARGE SCALE GENOMIC DNA]</scope>
    <source>
        <strain evidence="2">CCUG 15531</strain>
    </source>
</reference>
<organism evidence="1 2">
    <name type="scientific">Fredinandcohnia salidurans</name>
    <dbReference type="NCBI Taxonomy" id="2595041"/>
    <lineage>
        <taxon>Bacteria</taxon>
        <taxon>Bacillati</taxon>
        <taxon>Bacillota</taxon>
        <taxon>Bacilli</taxon>
        <taxon>Bacillales</taxon>
        <taxon>Bacillaceae</taxon>
        <taxon>Fredinandcohnia</taxon>
    </lineage>
</organism>
<name>A0ABW4MQ75_9BACI</name>
<protein>
    <submittedName>
        <fullName evidence="1">Uncharacterized protein</fullName>
    </submittedName>
</protein>
<comment type="caution">
    <text evidence="1">The sequence shown here is derived from an EMBL/GenBank/DDBJ whole genome shotgun (WGS) entry which is preliminary data.</text>
</comment>
<dbReference type="Proteomes" id="UP001597227">
    <property type="component" value="Unassembled WGS sequence"/>
</dbReference>
<evidence type="ECO:0000313" key="2">
    <source>
        <dbReference type="Proteomes" id="UP001597227"/>
    </source>
</evidence>
<dbReference type="EMBL" id="JBHUEK010000025">
    <property type="protein sequence ID" value="MFD1780162.1"/>
    <property type="molecule type" value="Genomic_DNA"/>
</dbReference>
<accession>A0ABW4MQ75</accession>
<sequence>MLFSVERIQITEVAHKREFHQRMKNLSNEDYQAIVDELNRVINSGEVHTSSWIPGSDWRGTLYEPIWIACRKNDEVAAKFYGQILYQVIIDHPEKWCFGDYPHAKGKTYFKIN</sequence>
<evidence type="ECO:0000313" key="1">
    <source>
        <dbReference type="EMBL" id="MFD1780162.1"/>
    </source>
</evidence>
<keyword evidence="2" id="KW-1185">Reference proteome</keyword>
<dbReference type="RefSeq" id="WP_388039722.1">
    <property type="nucleotide sequence ID" value="NZ_JBHUEK010000025.1"/>
</dbReference>
<proteinExistence type="predicted"/>